<accession>A0A8H4W2X9</accession>
<dbReference type="EMBL" id="JAAMPI010000426">
    <property type="protein sequence ID" value="KAF4631616.1"/>
    <property type="molecule type" value="Genomic_DNA"/>
</dbReference>
<dbReference type="Proteomes" id="UP000566819">
    <property type="component" value="Unassembled WGS sequence"/>
</dbReference>
<dbReference type="PANTHER" id="PTHR35392:SF5">
    <property type="entry name" value="ZN(2)-C6 FUNGAL-TYPE DOMAIN-CONTAINING PROTEIN"/>
    <property type="match status" value="1"/>
</dbReference>
<dbReference type="SUPFAM" id="SSF52540">
    <property type="entry name" value="P-loop containing nucleoside triphosphate hydrolases"/>
    <property type="match status" value="1"/>
</dbReference>
<dbReference type="InterPro" id="IPR006073">
    <property type="entry name" value="GTP-bd"/>
</dbReference>
<comment type="caution">
    <text evidence="4">The sequence shown here is derived from an EMBL/GenBank/DDBJ whole genome shotgun (WGS) entry which is preliminary data.</text>
</comment>
<dbReference type="OrthoDB" id="3511455at2759"/>
<feature type="compositionally biased region" description="Basic and acidic residues" evidence="2">
    <location>
        <begin position="1913"/>
        <end position="1923"/>
    </location>
</feature>
<protein>
    <recommendedName>
        <fullName evidence="3">G domain-containing protein</fullName>
    </recommendedName>
</protein>
<sequence>MAAKASASHSGSMDNEYVGSSKPRQPYTFLKDGTLMPSKDTVLIAVMGVTGSGKSQFINKLKAARITKDGDEDRKYAKIGNSLASETRNLEFFHLTVDKHDIILVDTPGFNDKDRSDTEILQKIATWLMDTGMKQRFLSGICYMHRINETRFDKTANENLIMLYRLCGPDGIGNVKLVTSMWDLSRSNDELEATFVAREQELREVHWSELLEEGATTMRTHNDFNSVLACVKSIIGSVRKPLALQNQIINEKRPLALTDIGKRVMENARTFESELASKLGELEQLEEQLRLEHKTLSRPLIRQREELKNNLVAARRQQKELENWTWSDAAKGLLVTAGSTVGSLEGTALVGIGAETGLTALGFEGAAAILGSAALPILGAGAMVGGAAGAVWWYRKWKKRKDDAAEKVRQIERERIAEESEAQKAENEAKQKAEQKQAELYDQYEYRMRLAHDVLMERWYTRVPNDPQVLKDVLERTLPTNSLDSNQHLVVCGWEFSGFCQALMPQNSTLSKEQLQSSIEQTVVIVGSDPYFQTTTIASYLETKWGKKGSKILQIAIEAVYHGMKENRESGLPLVGSWPSDLLCPSALRLYVYNPHVLLQLSTENEDCNILEENNDSIQALLWLCQAARVQSGDSMSPEMSLRQEPITDSNDQIKQPRVSFYPLRRMEAINSETPGFCWAGLFKKVVVAESVIDREWKEAKGLEISYELMVKLSAVETAVEIVAEEAYKSQLDGDDSWAGSLLQESADLANISASDSSQQGLILVGFFTALIPIRHHQDTIQWHLEYRDPEDKALRTIDPQGLKSIATRDSWFRTQDLDLIKSQKCILGWWNEANVILGTESLRNDVRFGKRDSIRKWTSRVKGTNSTLQLGASGLIPINASATISLERISNIQRFDPAALYLVALDRASLHTALIYDTSSHQAWLVPKLSLLLHMCHSYIKTYQDPSIDPIPFVQPSANPSKDIKRALQGAADIPVCVGSNGTYPLSALLVSLNASLINSTLTEESITRTFFRSTKLLGRQYMDIIEEPPRGVGLTVVNVPDGYNAWKGLVEAVDSVLICANLGQAIQPKGIASCACKKIPEGRGLLVAHFWCLERILARRGNGESLRSLMTNSVDVTQGCSWKLQGNPFLDCSSQGVHGSPWEDEDAPLQNISARRRLPYARRSIYLQPDLAPSFKTYEVVFDLELLGMALTNHHQAIFLLAHLYSGVRQVGLLAQASPEMDYPIAEQMSLFFAGVLPTTKNECASRFSLPLGFKSRSFGGNSFMQQRDCIEEGISPVPWDILNIYLHKSPSTTGHWIFVRLLDASTWVRGQPAPVLGNKQRSDRGLKLKYHFWYEHEPGWAAFVGGFRETPEEVTPIADFGDAHNTHCALGEPVETGGMAGGMLLGWWRKRLSSVSAVFPTEIDCFNISAVMLQLLAASYFLQVVLRMSRANRVGCPELTTHLSTNLSSHTFQFWNVAYEAASLTGTYCLKESRKRDLVPAQMKWSGIVAYYGLGLRSMSYFIIPGTKRVFDPDCFNEILVRKDNLDSSHRSDGCDACRKKRPKPTHSAPLREIDVQQAVQGPRWDSLDGFLALENSFHPISQTPELARDRNHLRSDFCFPFHLTEPSHSEKLGNLATFHHVPGITINNLAIPSLYQLAPTFSQDFALPEEPDNLSRKLGNFLDQTPITTPLPDRYTRGLLRVTESGRHFPNSDMGIDSWEIVGNPWSNTSATPRVFQNSPQYHLHGAQSAPTGGNNDEQNFIPLFDTIPEAPNERFPVHQVQHEIIPSDWSLLESEVGYESGFDNACFLAPNVSTACWPTFDDQSVHTHNGTVESKSMTDFSLGSVTMNASSASPEARLDTVSAEDFWSSDTYLQVTTNDSASSGFQDSPEWEILDSNSLQPKRTQSRSSKCGNKSNTIKWGPGNSSENESHNSKDLMKKPKAGRRNGSLPASTAEKARNMRRIRACLPCWLLKVPCTDGNPCNRCKTLTKLSMGRLVCTRQHLEDYLEVFFPDIFSAKFNTISIEKLSGQLSKRFIENHFEVGVTCGRGYPAMKLKISEFVPETDESVPFICSGDVLFAQRYPAPIALQLFDIKSLLETCRRHSADMAKYNRDLSSNNATVDLSQKIMGTISQFYSTISPNRNTPLLDKAMMLYTAMYFLGRTITYSSDPVTEILPYLRRPAIREWDSSPISHLLNRQLKSAMHLLIRELIRDVLEDLERELRTRSKTVWGMSFCVVLILCFCMEDTQKNATGTVMHKRQFGTGERIPSSAEAIEVCRKLDDLPFEHLKTLFHGVYRSQKHPTSKKKDHIFNPIRDGLKEGQDESLDQDSVDLIYKFRDLIKHHTPELVNRARPPSFDSAHESLEQFLEFYDKNSARLVSKFLLSF</sequence>
<dbReference type="CDD" id="cd00882">
    <property type="entry name" value="Ras_like_GTPase"/>
    <property type="match status" value="1"/>
</dbReference>
<dbReference type="InterPro" id="IPR027417">
    <property type="entry name" value="P-loop_NTPase"/>
</dbReference>
<feature type="coiled-coil region" evidence="1">
    <location>
        <begin position="268"/>
        <end position="324"/>
    </location>
</feature>
<dbReference type="InterPro" id="IPR052973">
    <property type="entry name" value="Fungal_sec-metab_reg_TF"/>
</dbReference>
<feature type="domain" description="G" evidence="3">
    <location>
        <begin position="44"/>
        <end position="118"/>
    </location>
</feature>
<feature type="region of interest" description="Disordered" evidence="2">
    <location>
        <begin position="1"/>
        <end position="20"/>
    </location>
</feature>
<proteinExistence type="predicted"/>
<keyword evidence="5" id="KW-1185">Reference proteome</keyword>
<dbReference type="GO" id="GO:0005525">
    <property type="term" value="F:GTP binding"/>
    <property type="evidence" value="ECO:0007669"/>
    <property type="project" value="InterPro"/>
</dbReference>
<evidence type="ECO:0000313" key="5">
    <source>
        <dbReference type="Proteomes" id="UP000566819"/>
    </source>
</evidence>
<keyword evidence="1" id="KW-0175">Coiled coil</keyword>
<feature type="compositionally biased region" description="Polar residues" evidence="2">
    <location>
        <begin position="1880"/>
        <end position="1912"/>
    </location>
</feature>
<feature type="region of interest" description="Disordered" evidence="2">
    <location>
        <begin position="1863"/>
        <end position="1941"/>
    </location>
</feature>
<reference evidence="4 5" key="1">
    <citation type="submission" date="2020-03" db="EMBL/GenBank/DDBJ databases">
        <title>Draft Genome Sequence of Cudoniella acicularis.</title>
        <authorList>
            <person name="Buettner E."/>
            <person name="Kellner H."/>
        </authorList>
    </citation>
    <scope>NUCLEOTIDE SEQUENCE [LARGE SCALE GENOMIC DNA]</scope>
    <source>
        <strain evidence="4 5">DSM 108380</strain>
    </source>
</reference>
<dbReference type="PANTHER" id="PTHR35392">
    <property type="entry name" value="ZN(II)2CYS6 TRANSCRIPTION FACTOR (EUROFUNG)-RELATED-RELATED"/>
    <property type="match status" value="1"/>
</dbReference>
<evidence type="ECO:0000259" key="3">
    <source>
        <dbReference type="Pfam" id="PF01926"/>
    </source>
</evidence>
<evidence type="ECO:0000256" key="2">
    <source>
        <dbReference type="SAM" id="MobiDB-lite"/>
    </source>
</evidence>
<evidence type="ECO:0000256" key="1">
    <source>
        <dbReference type="SAM" id="Coils"/>
    </source>
</evidence>
<gene>
    <name evidence="4" type="ORF">G7Y89_g6514</name>
</gene>
<name>A0A8H4W2X9_9HELO</name>
<organism evidence="4 5">
    <name type="scientific">Cudoniella acicularis</name>
    <dbReference type="NCBI Taxonomy" id="354080"/>
    <lineage>
        <taxon>Eukaryota</taxon>
        <taxon>Fungi</taxon>
        <taxon>Dikarya</taxon>
        <taxon>Ascomycota</taxon>
        <taxon>Pezizomycotina</taxon>
        <taxon>Leotiomycetes</taxon>
        <taxon>Helotiales</taxon>
        <taxon>Tricladiaceae</taxon>
        <taxon>Cudoniella</taxon>
    </lineage>
</organism>
<dbReference type="Gene3D" id="3.40.50.300">
    <property type="entry name" value="P-loop containing nucleotide triphosphate hydrolases"/>
    <property type="match status" value="1"/>
</dbReference>
<dbReference type="Pfam" id="PF01926">
    <property type="entry name" value="MMR_HSR1"/>
    <property type="match status" value="1"/>
</dbReference>
<feature type="coiled-coil region" evidence="1">
    <location>
        <begin position="394"/>
        <end position="439"/>
    </location>
</feature>
<evidence type="ECO:0000313" key="4">
    <source>
        <dbReference type="EMBL" id="KAF4631616.1"/>
    </source>
</evidence>